<keyword evidence="5" id="KW-1185">Reference proteome</keyword>
<evidence type="ECO:0000256" key="1">
    <source>
        <dbReference type="ARBA" id="ARBA00006336"/>
    </source>
</evidence>
<dbReference type="GO" id="GO:0006307">
    <property type="term" value="P:DNA alkylation repair"/>
    <property type="evidence" value="ECO:0007669"/>
    <property type="project" value="InterPro"/>
</dbReference>
<dbReference type="Pfam" id="PF24470">
    <property type="entry name" value="Thiored_Isochorism"/>
    <property type="match status" value="1"/>
</dbReference>
<dbReference type="PANTHER" id="PTHR31212:SF5">
    <property type="entry name" value="ISOCHORISMATASE FAMILY PROTEIN FAMILY (AFU_ORTHOLOGUE AFUA_3G14500)"/>
    <property type="match status" value="1"/>
</dbReference>
<feature type="region of interest" description="Disordered" evidence="2">
    <location>
        <begin position="313"/>
        <end position="341"/>
    </location>
</feature>
<dbReference type="PANTHER" id="PTHR31212">
    <property type="entry name" value="ALPHA-KETOGLUTARATE-DEPENDENT DIOXYGENASE ALKB HOMOLOG 3"/>
    <property type="match status" value="1"/>
</dbReference>
<dbReference type="AlphaFoldDB" id="A0A484G568"/>
<dbReference type="GO" id="GO:0008168">
    <property type="term" value="F:methyltransferase activity"/>
    <property type="evidence" value="ECO:0007669"/>
    <property type="project" value="UniProtKB-KW"/>
</dbReference>
<dbReference type="Pfam" id="PF13532">
    <property type="entry name" value="2OG-FeII_Oxy_2"/>
    <property type="match status" value="1"/>
</dbReference>
<organism evidence="4 5">
    <name type="scientific">Colletotrichum orbiculare (strain 104-T / ATCC 96160 / CBS 514.97 / LARS 414 / MAFF 240422)</name>
    <name type="common">Cucumber anthracnose fungus</name>
    <name type="synonym">Colletotrichum lagenarium</name>
    <dbReference type="NCBI Taxonomy" id="1213857"/>
    <lineage>
        <taxon>Eukaryota</taxon>
        <taxon>Fungi</taxon>
        <taxon>Dikarya</taxon>
        <taxon>Ascomycota</taxon>
        <taxon>Pezizomycotina</taxon>
        <taxon>Sordariomycetes</taxon>
        <taxon>Hypocreomycetidae</taxon>
        <taxon>Glomerellales</taxon>
        <taxon>Glomerellaceae</taxon>
        <taxon>Colletotrichum</taxon>
        <taxon>Colletotrichum orbiculare species complex</taxon>
    </lineage>
</organism>
<dbReference type="Pfam" id="PF14497">
    <property type="entry name" value="GST_C_3"/>
    <property type="match status" value="1"/>
</dbReference>
<dbReference type="CDD" id="cd00431">
    <property type="entry name" value="cysteine_hydrolases"/>
    <property type="match status" value="1"/>
</dbReference>
<dbReference type="STRING" id="1213857.A0A484G568"/>
<reference evidence="5" key="2">
    <citation type="journal article" date="2019" name="Mol. Plant Microbe Interact.">
        <title>Genome sequence resources for four phytopathogenic fungi from the Colletotrichum orbiculare species complex.</title>
        <authorList>
            <person name="Gan P."/>
            <person name="Tsushima A."/>
            <person name="Narusaka M."/>
            <person name="Narusaka Y."/>
            <person name="Takano Y."/>
            <person name="Kubo Y."/>
            <person name="Shirasu K."/>
        </authorList>
    </citation>
    <scope>GENOME REANNOTATION</scope>
    <source>
        <strain evidence="5">104-T / ATCC 96160 / CBS 514.97 / LARS 414 / MAFF 240422</strain>
    </source>
</reference>
<evidence type="ECO:0000313" key="4">
    <source>
        <dbReference type="EMBL" id="TDZ25010.1"/>
    </source>
</evidence>
<dbReference type="EMBL" id="AMCV02000003">
    <property type="protein sequence ID" value="TDZ25010.1"/>
    <property type="molecule type" value="Genomic_DNA"/>
</dbReference>
<dbReference type="Gene3D" id="1.20.1050.10">
    <property type="match status" value="1"/>
</dbReference>
<dbReference type="InterPro" id="IPR005123">
    <property type="entry name" value="Oxoglu/Fe-dep_dioxygenase_dom"/>
</dbReference>
<feature type="domain" description="Fe2OG dioxygenase" evidence="3">
    <location>
        <begin position="500"/>
        <end position="625"/>
    </location>
</feature>
<evidence type="ECO:0000259" key="3">
    <source>
        <dbReference type="PROSITE" id="PS51471"/>
    </source>
</evidence>
<dbReference type="CDD" id="cd00299">
    <property type="entry name" value="GST_C_family"/>
    <property type="match status" value="1"/>
</dbReference>
<dbReference type="Proteomes" id="UP000014480">
    <property type="component" value="Unassembled WGS sequence"/>
</dbReference>
<name>A0A484G568_COLOR</name>
<protein>
    <submittedName>
        <fullName evidence="4">DNA oxidative demethylase ALKBH2</fullName>
    </submittedName>
</protein>
<dbReference type="SUPFAM" id="SSF51197">
    <property type="entry name" value="Clavaminate synthase-like"/>
    <property type="match status" value="1"/>
</dbReference>
<comment type="similarity">
    <text evidence="1">Belongs to the isochorismatase family.</text>
</comment>
<dbReference type="GO" id="GO:0032259">
    <property type="term" value="P:methylation"/>
    <property type="evidence" value="ECO:0007669"/>
    <property type="project" value="UniProtKB-KW"/>
</dbReference>
<dbReference type="InterPro" id="IPR057088">
    <property type="entry name" value="GLRG_09195_Thiored"/>
</dbReference>
<comment type="caution">
    <text evidence="4">The sequence shown here is derived from an EMBL/GenBank/DDBJ whole genome shotgun (WGS) entry which is preliminary data.</text>
</comment>
<dbReference type="InterPro" id="IPR004046">
    <property type="entry name" value="GST_C"/>
</dbReference>
<dbReference type="Pfam" id="PF00857">
    <property type="entry name" value="Isochorismatase"/>
    <property type="match status" value="1"/>
</dbReference>
<dbReference type="Gene3D" id="3.40.50.850">
    <property type="entry name" value="Isochorismatase-like"/>
    <property type="match status" value="1"/>
</dbReference>
<sequence>MFPFDKAALPQLPTRMGLLVIDFQNDFLSIDGALPVNHSETLVSRTLQLVEAFRAVGDVVWVCSEFDEPRSSIAEQILATDALPITTALATRLRRRPLSVIADPDGKGAISDADPEAFLSSPGSPIVRSSTLGAQLPTAAKQCLGSRDINYIKSHYSAFHSGHLLQLLRVKFVTELFLCGSLANVGVYATAIDAAKYGYSITLVEDCCGYRSDLRQANAIRSLIDLTGCDVVESSVVVQKSKSANASASSPKVSPSSVVPRRVDKTIMMGSLAAVEMYDTDSLEAHMAGLNIDRATHQTAVAATSDTLEIVQRTQPPPSVSDSKGSGSFHTRQRESFAPSHNTAENHTITATSIDMKAEKRVAKMPADLTNASSDSELEADPKVLRTEMHVNMEIQRNGGGNESHTCESMCEGDTTIIHNILPQALANTVFEEVRDEVCWQKMSHQGGEVPRLVAVQGEVASDGSMPVYRHPSDESPPLLPFSATVLKIKAEVEKHLGHQLNHVLIQFYRDGTDYISEHSDKTLDIVRKSYIANVSLGAERTMVFRTKRRNKDSPNAGVALGQTPNQRQISRAKLPHNSLCRMGLKTNMCWLHAIKQDKRMNREKTPAELAFSGGRISLTFRQIGTFLDRDGALIWGQGATGKTQAEAQSVVNGQSPEAVSMLQAFGTENHSTEFEWERHYGKGFDVLHMSSSPRFFASVDTVANMRVSMMLAEYGISYAKGSMPASLNWKDGDSGGQPVSAAPENLAIRFVDNDSAKSTAQGELAIMLYLDTTYGSGKEGAPGKSRDDMARLFSRFQQALALLVKWRRQLDGANSGKGCADALEKELAIWNKYAGQSDFMNGSTVSLADFAVWPVLHAMVENAGIDTFATKTSLQEYYMRIRARKSTDVALGTK</sequence>
<reference evidence="5" key="1">
    <citation type="journal article" date="2013" name="New Phytol.">
        <title>Comparative genomic and transcriptomic analyses reveal the hemibiotrophic stage shift of Colletotrichum fungi.</title>
        <authorList>
            <person name="Gan P."/>
            <person name="Ikeda K."/>
            <person name="Irieda H."/>
            <person name="Narusaka M."/>
            <person name="O'Connell R.J."/>
            <person name="Narusaka Y."/>
            <person name="Takano Y."/>
            <person name="Kubo Y."/>
            <person name="Shirasu K."/>
        </authorList>
    </citation>
    <scope>NUCLEOTIDE SEQUENCE [LARGE SCALE GENOMIC DNA]</scope>
    <source>
        <strain evidence="5">104-T / ATCC 96160 / CBS 514.97 / LARS 414 / MAFF 240422</strain>
    </source>
</reference>
<gene>
    <name evidence="4" type="primary">ALKBH2-1</name>
    <name evidence="4" type="ORF">Cob_v002058</name>
</gene>
<dbReference type="InterPro" id="IPR000868">
    <property type="entry name" value="Isochorismatase-like_dom"/>
</dbReference>
<dbReference type="InterPro" id="IPR036282">
    <property type="entry name" value="Glutathione-S-Trfase_C_sf"/>
</dbReference>
<evidence type="ECO:0000256" key="2">
    <source>
        <dbReference type="SAM" id="MobiDB-lite"/>
    </source>
</evidence>
<feature type="compositionally biased region" description="Polar residues" evidence="2">
    <location>
        <begin position="320"/>
        <end position="330"/>
    </location>
</feature>
<dbReference type="OrthoDB" id="445341at2759"/>
<dbReference type="SUPFAM" id="SSF47616">
    <property type="entry name" value="GST C-terminal domain-like"/>
    <property type="match status" value="1"/>
</dbReference>
<dbReference type="InterPro" id="IPR032854">
    <property type="entry name" value="ALKBH3"/>
</dbReference>
<dbReference type="GO" id="GO:0051213">
    <property type="term" value="F:dioxygenase activity"/>
    <property type="evidence" value="ECO:0007669"/>
    <property type="project" value="InterPro"/>
</dbReference>
<proteinExistence type="inferred from homology"/>
<evidence type="ECO:0000313" key="5">
    <source>
        <dbReference type="Proteomes" id="UP000014480"/>
    </source>
</evidence>
<dbReference type="PROSITE" id="PS51471">
    <property type="entry name" value="FE2OG_OXY"/>
    <property type="match status" value="1"/>
</dbReference>
<dbReference type="InterPro" id="IPR037151">
    <property type="entry name" value="AlkB-like_sf"/>
</dbReference>
<accession>A0A484G568</accession>
<dbReference type="InterPro" id="IPR027450">
    <property type="entry name" value="AlkB-like"/>
</dbReference>
<dbReference type="SUPFAM" id="SSF52499">
    <property type="entry name" value="Isochorismatase-like hydrolases"/>
    <property type="match status" value="1"/>
</dbReference>
<dbReference type="InterPro" id="IPR036380">
    <property type="entry name" value="Isochorismatase-like_sf"/>
</dbReference>
<dbReference type="Gene3D" id="2.60.120.590">
    <property type="entry name" value="Alpha-ketoglutarate-dependent dioxygenase AlkB-like"/>
    <property type="match status" value="1"/>
</dbReference>